<dbReference type="EMBL" id="JACSNV010000004">
    <property type="protein sequence ID" value="MBM6877290.1"/>
    <property type="molecule type" value="Genomic_DNA"/>
</dbReference>
<proteinExistence type="predicted"/>
<feature type="compositionally biased region" description="Basic and acidic residues" evidence="1">
    <location>
        <begin position="1"/>
        <end position="14"/>
    </location>
</feature>
<evidence type="ECO:0000313" key="2">
    <source>
        <dbReference type="EMBL" id="MBM6877290.1"/>
    </source>
</evidence>
<name>A0ABS2G8C9_9FIRM</name>
<reference evidence="2 3" key="1">
    <citation type="journal article" date="2021" name="Sci. Rep.">
        <title>The distribution of antibiotic resistance genes in chicken gut microbiota commensals.</title>
        <authorList>
            <person name="Juricova H."/>
            <person name="Matiasovicova J."/>
            <person name="Kubasova T."/>
            <person name="Cejkova D."/>
            <person name="Rychlik I."/>
        </authorList>
    </citation>
    <scope>NUCLEOTIDE SEQUENCE [LARGE SCALE GENOMIC DNA]</scope>
    <source>
        <strain evidence="2 3">An431b</strain>
    </source>
</reference>
<protein>
    <submittedName>
        <fullName evidence="2">Uncharacterized protein</fullName>
    </submittedName>
</protein>
<feature type="region of interest" description="Disordered" evidence="1">
    <location>
        <begin position="1"/>
        <end position="29"/>
    </location>
</feature>
<gene>
    <name evidence="2" type="ORF">H9X83_03825</name>
</gene>
<evidence type="ECO:0000313" key="3">
    <source>
        <dbReference type="Proteomes" id="UP000729290"/>
    </source>
</evidence>
<evidence type="ECO:0000256" key="1">
    <source>
        <dbReference type="SAM" id="MobiDB-lite"/>
    </source>
</evidence>
<accession>A0ABS2G8C9</accession>
<organism evidence="2 3">
    <name type="scientific">Anaerotignum lactatifermentans</name>
    <dbReference type="NCBI Taxonomy" id="160404"/>
    <lineage>
        <taxon>Bacteria</taxon>
        <taxon>Bacillati</taxon>
        <taxon>Bacillota</taxon>
        <taxon>Clostridia</taxon>
        <taxon>Lachnospirales</taxon>
        <taxon>Anaerotignaceae</taxon>
        <taxon>Anaerotignum</taxon>
    </lineage>
</organism>
<dbReference type="Proteomes" id="UP000729290">
    <property type="component" value="Unassembled WGS sequence"/>
</dbReference>
<sequence>MSDIFRTDKTDRGAEAISTPLEEMPGGRGAKGAAAEVLWQARWPGDWDAGEDAAYCHVCGALSKS</sequence>
<comment type="caution">
    <text evidence="2">The sequence shown here is derived from an EMBL/GenBank/DDBJ whole genome shotgun (WGS) entry which is preliminary data.</text>
</comment>
<keyword evidence="3" id="KW-1185">Reference proteome</keyword>